<feature type="transmembrane region" description="Helical" evidence="1">
    <location>
        <begin position="12"/>
        <end position="33"/>
    </location>
</feature>
<protein>
    <recommendedName>
        <fullName evidence="4">DUF4083 domain-containing protein</fullName>
    </recommendedName>
</protein>
<evidence type="ECO:0008006" key="4">
    <source>
        <dbReference type="Google" id="ProtNLM"/>
    </source>
</evidence>
<dbReference type="RefSeq" id="WP_138126624.1">
    <property type="nucleotide sequence ID" value="NZ_SWLG01000007.1"/>
</dbReference>
<sequence>MLYASINTGDIIFQLISFVTLISIAVVVIWIFVKNARNKSRLARIEEKLDRVITDKDHK</sequence>
<dbReference type="AlphaFoldDB" id="A0A5R9F6D0"/>
<dbReference type="EMBL" id="SWLG01000007">
    <property type="protein sequence ID" value="TLS37188.1"/>
    <property type="molecule type" value="Genomic_DNA"/>
</dbReference>
<comment type="caution">
    <text evidence="2">The sequence shown here is derived from an EMBL/GenBank/DDBJ whole genome shotgun (WGS) entry which is preliminary data.</text>
</comment>
<keyword evidence="1" id="KW-0472">Membrane</keyword>
<keyword evidence="3" id="KW-1185">Reference proteome</keyword>
<dbReference type="Proteomes" id="UP000308230">
    <property type="component" value="Unassembled WGS sequence"/>
</dbReference>
<organism evidence="2 3">
    <name type="scientific">Exobacillus caeni</name>
    <dbReference type="NCBI Taxonomy" id="2574798"/>
    <lineage>
        <taxon>Bacteria</taxon>
        <taxon>Bacillati</taxon>
        <taxon>Bacillota</taxon>
        <taxon>Bacilli</taxon>
        <taxon>Bacillales</taxon>
        <taxon>Guptibacillaceae</taxon>
        <taxon>Exobacillus</taxon>
    </lineage>
</organism>
<name>A0A5R9F6D0_9BACL</name>
<proteinExistence type="predicted"/>
<dbReference type="OrthoDB" id="2937271at2"/>
<evidence type="ECO:0000256" key="1">
    <source>
        <dbReference type="SAM" id="Phobius"/>
    </source>
</evidence>
<accession>A0A5R9F6D0</accession>
<gene>
    <name evidence="2" type="ORF">FCL54_11720</name>
</gene>
<evidence type="ECO:0000313" key="2">
    <source>
        <dbReference type="EMBL" id="TLS37188.1"/>
    </source>
</evidence>
<evidence type="ECO:0000313" key="3">
    <source>
        <dbReference type="Proteomes" id="UP000308230"/>
    </source>
</evidence>
<keyword evidence="1" id="KW-0812">Transmembrane</keyword>
<reference evidence="2 3" key="1">
    <citation type="submission" date="2019-04" db="EMBL/GenBank/DDBJ databases">
        <title>Bacillus caeni sp. nov., a bacterium isolated from mangrove sediment.</title>
        <authorList>
            <person name="Huang H."/>
            <person name="Mo K."/>
            <person name="Hu Y."/>
        </authorList>
    </citation>
    <scope>NUCLEOTIDE SEQUENCE [LARGE SCALE GENOMIC DNA]</scope>
    <source>
        <strain evidence="2 3">HB172195</strain>
    </source>
</reference>
<keyword evidence="1" id="KW-1133">Transmembrane helix</keyword>